<reference evidence="2" key="1">
    <citation type="submission" date="2012-09" db="EMBL/GenBank/DDBJ databases">
        <title>Genome sequencing and comparative transcriptomics of race 1 and race 4 of banana pathogen: Fusarium oxysporum f. sp. cubense.</title>
        <authorList>
            <person name="Fang X."/>
            <person name="Huang J."/>
        </authorList>
    </citation>
    <scope>NUCLEOTIDE SEQUENCE [LARGE SCALE GENOMIC DNA]</scope>
    <source>
        <strain evidence="2">race 1</strain>
    </source>
</reference>
<dbReference type="OMA" id="NIHTTAC"/>
<dbReference type="HOGENOM" id="CLU_2589801_0_0_1"/>
<evidence type="ECO:0000313" key="2">
    <source>
        <dbReference type="Proteomes" id="UP000016928"/>
    </source>
</evidence>
<reference evidence="2" key="2">
    <citation type="journal article" date="2014" name="PLoS ONE">
        <title>Genome and Transcriptome Analysis of the Fungal Pathogen Fusarium oxysporum f. sp. cubense Causing Banana Vascular Wilt Disease.</title>
        <authorList>
            <person name="Guo L."/>
            <person name="Han L."/>
            <person name="Yang L."/>
            <person name="Zeng H."/>
            <person name="Fan D."/>
            <person name="Zhu Y."/>
            <person name="Feng Y."/>
            <person name="Wang G."/>
            <person name="Peng C."/>
            <person name="Jiang X."/>
            <person name="Zhou D."/>
            <person name="Ni P."/>
            <person name="Liang C."/>
            <person name="Liu L."/>
            <person name="Wang J."/>
            <person name="Mao C."/>
            <person name="Fang X."/>
            <person name="Peng M."/>
            <person name="Huang J."/>
        </authorList>
    </citation>
    <scope>NUCLEOTIDE SEQUENCE [LARGE SCALE GENOMIC DNA]</scope>
    <source>
        <strain evidence="2">race 1</strain>
    </source>
</reference>
<sequence length="81" mass="9255">MLGLNRNRPHDKTWQPNFFSNIHTTACMQTRHESDLETSYQTIEGHLPGFRSSSALQLWAKSHGDGKLASPIIDRVQLNYC</sequence>
<gene>
    <name evidence="1" type="ORF">FOC1_g10012720</name>
</gene>
<dbReference type="EMBL" id="KB731259">
    <property type="protein sequence ID" value="ENH62488.1"/>
    <property type="molecule type" value="Genomic_DNA"/>
</dbReference>
<dbReference type="AlphaFoldDB" id="N4TGH6"/>
<evidence type="ECO:0000313" key="1">
    <source>
        <dbReference type="EMBL" id="ENH62488.1"/>
    </source>
</evidence>
<accession>N4TGH6</accession>
<dbReference type="Proteomes" id="UP000016928">
    <property type="component" value="Unassembled WGS sequence"/>
</dbReference>
<protein>
    <submittedName>
        <fullName evidence="1">Uncharacterized protein</fullName>
    </submittedName>
</protein>
<proteinExistence type="predicted"/>
<organism evidence="1 2">
    <name type="scientific">Fusarium oxysporum f. sp. cubense (strain race 1)</name>
    <name type="common">Panama disease fungus</name>
    <dbReference type="NCBI Taxonomy" id="1229664"/>
    <lineage>
        <taxon>Eukaryota</taxon>
        <taxon>Fungi</taxon>
        <taxon>Dikarya</taxon>
        <taxon>Ascomycota</taxon>
        <taxon>Pezizomycotina</taxon>
        <taxon>Sordariomycetes</taxon>
        <taxon>Hypocreomycetidae</taxon>
        <taxon>Hypocreales</taxon>
        <taxon>Nectriaceae</taxon>
        <taxon>Fusarium</taxon>
        <taxon>Fusarium oxysporum species complex</taxon>
    </lineage>
</organism>
<name>N4TGH6_FUSC1</name>
<dbReference type="VEuPathDB" id="FungiDB:FOC1_g10012720"/>